<feature type="compositionally biased region" description="Low complexity" evidence="1">
    <location>
        <begin position="289"/>
        <end position="310"/>
    </location>
</feature>
<keyword evidence="2" id="KW-0732">Signal</keyword>
<dbReference type="Proteomes" id="UP000216101">
    <property type="component" value="Unassembled WGS sequence"/>
</dbReference>
<dbReference type="AlphaFoldDB" id="A0A266Q8M5"/>
<dbReference type="EMBL" id="NHNI01000001">
    <property type="protein sequence ID" value="OZY86247.1"/>
    <property type="molecule type" value="Genomic_DNA"/>
</dbReference>
<dbReference type="InterPro" id="IPR024079">
    <property type="entry name" value="MetalloPept_cat_dom_sf"/>
</dbReference>
<sequence>MKTTVQNLIRVAAIALISAASPSLLAASNVIDVLVVYTNGVANLYGGNPTTRINQLFQVSNQIYADSGVDLEIRVAATLQVNYTDDNNAETALNDITYNQNPAFNGVAAAREKAKADMVVFYRPYMNSHGSCGVAWVAGSANGVFIAGHKAYMFAHVAINSCGDFVTAHELGHNMGLKHSRKQDGAGGTFHYALGHGVMNSFTTIMAYQSEFNVDYWDGKVYKFSNPDLMTCKNQPCGVDRNNTSTGADARYALNIAAPQIAAYYAGAPASSSSATSSSTSLSSTSLSSSSLSSSSLASSSSKSSSSASSVSGTGLAELAAKVESARLSHVAAVAALNANKLAITEKTAAERTAKTALTAATTALTTATKKYEKSIANYNSLVTRLNALQVQLNASLSAYLTATTAAAKSAKLNQYNNQVKSYNLLLEQAVKARTDVLAAQQQLVPATNAVNAATVKANAATIALATEKARTAGLTAAVANALAIYNNLQAQYKAALKTMPKK</sequence>
<comment type="caution">
    <text evidence="3">The sequence shown here is derived from an EMBL/GenBank/DDBJ whole genome shotgun (WGS) entry which is preliminary data.</text>
</comment>
<dbReference type="Gene3D" id="3.40.390.10">
    <property type="entry name" value="Collagenase (Catalytic Domain)"/>
    <property type="match status" value="1"/>
</dbReference>
<gene>
    <name evidence="3" type="ORF">CBP51_04245</name>
</gene>
<evidence type="ECO:0008006" key="5">
    <source>
        <dbReference type="Google" id="ProtNLM"/>
    </source>
</evidence>
<dbReference type="RefSeq" id="WP_094983958.1">
    <property type="nucleotide sequence ID" value="NZ_NHNI01000001.1"/>
</dbReference>
<reference evidence="4" key="1">
    <citation type="submission" date="2017-05" db="EMBL/GenBank/DDBJ databases">
        <authorList>
            <person name="Barney B.M."/>
        </authorList>
    </citation>
    <scope>NUCLEOTIDE SEQUENCE [LARGE SCALE GENOMIC DNA]</scope>
    <source>
        <strain evidence="4">PSBB022</strain>
    </source>
</reference>
<dbReference type="Pfam" id="PF13688">
    <property type="entry name" value="Reprolysin_5"/>
    <property type="match status" value="1"/>
</dbReference>
<evidence type="ECO:0000256" key="1">
    <source>
        <dbReference type="SAM" id="MobiDB-lite"/>
    </source>
</evidence>
<feature type="chain" id="PRO_5012176109" description="Peptidase M12B domain-containing protein" evidence="2">
    <location>
        <begin position="27"/>
        <end position="503"/>
    </location>
</feature>
<dbReference type="SUPFAM" id="SSF55486">
    <property type="entry name" value="Metalloproteases ('zincins'), catalytic domain"/>
    <property type="match status" value="1"/>
</dbReference>
<keyword evidence="4" id="KW-1185">Reference proteome</keyword>
<evidence type="ECO:0000256" key="2">
    <source>
        <dbReference type="SAM" id="SignalP"/>
    </source>
</evidence>
<name>A0A266Q8M5_9GAMM</name>
<accession>A0A266Q8M5</accession>
<evidence type="ECO:0000313" key="3">
    <source>
        <dbReference type="EMBL" id="OZY86247.1"/>
    </source>
</evidence>
<evidence type="ECO:0000313" key="4">
    <source>
        <dbReference type="Proteomes" id="UP000216101"/>
    </source>
</evidence>
<feature type="signal peptide" evidence="2">
    <location>
        <begin position="1"/>
        <end position="26"/>
    </location>
</feature>
<feature type="region of interest" description="Disordered" evidence="1">
    <location>
        <begin position="289"/>
        <end position="311"/>
    </location>
</feature>
<organism evidence="3 4">
    <name type="scientific">Cellvibrio mixtus</name>
    <dbReference type="NCBI Taxonomy" id="39650"/>
    <lineage>
        <taxon>Bacteria</taxon>
        <taxon>Pseudomonadati</taxon>
        <taxon>Pseudomonadota</taxon>
        <taxon>Gammaproteobacteria</taxon>
        <taxon>Cellvibrionales</taxon>
        <taxon>Cellvibrionaceae</taxon>
        <taxon>Cellvibrio</taxon>
    </lineage>
</organism>
<dbReference type="GO" id="GO:0008237">
    <property type="term" value="F:metallopeptidase activity"/>
    <property type="evidence" value="ECO:0007669"/>
    <property type="project" value="InterPro"/>
</dbReference>
<protein>
    <recommendedName>
        <fullName evidence="5">Peptidase M12B domain-containing protein</fullName>
    </recommendedName>
</protein>
<proteinExistence type="predicted"/>